<organism evidence="2 3">
    <name type="scientific">Nocardia aurea</name>
    <dbReference type="NCBI Taxonomy" id="2144174"/>
    <lineage>
        <taxon>Bacteria</taxon>
        <taxon>Bacillati</taxon>
        <taxon>Actinomycetota</taxon>
        <taxon>Actinomycetes</taxon>
        <taxon>Mycobacteriales</taxon>
        <taxon>Nocardiaceae</taxon>
        <taxon>Nocardia</taxon>
    </lineage>
</organism>
<dbReference type="SMART" id="SM00530">
    <property type="entry name" value="HTH_XRE"/>
    <property type="match status" value="1"/>
</dbReference>
<reference evidence="2 3" key="1">
    <citation type="submission" date="2024-06" db="EMBL/GenBank/DDBJ databases">
        <title>The Natural Products Discovery Center: Release of the First 8490 Sequenced Strains for Exploring Actinobacteria Biosynthetic Diversity.</title>
        <authorList>
            <person name="Kalkreuter E."/>
            <person name="Kautsar S.A."/>
            <person name="Yang D."/>
            <person name="Bader C.D."/>
            <person name="Teijaro C.N."/>
            <person name="Fluegel L."/>
            <person name="Davis C.M."/>
            <person name="Simpson J.R."/>
            <person name="Lauterbach L."/>
            <person name="Steele A.D."/>
            <person name="Gui C."/>
            <person name="Meng S."/>
            <person name="Li G."/>
            <person name="Viehrig K."/>
            <person name="Ye F."/>
            <person name="Su P."/>
            <person name="Kiefer A.F."/>
            <person name="Nichols A."/>
            <person name="Cepeda A.J."/>
            <person name="Yan W."/>
            <person name="Fan B."/>
            <person name="Jiang Y."/>
            <person name="Adhikari A."/>
            <person name="Zheng C.-J."/>
            <person name="Schuster L."/>
            <person name="Cowan T.M."/>
            <person name="Smanski M.J."/>
            <person name="Chevrette M.G."/>
            <person name="De Carvalho L.P.S."/>
            <person name="Shen B."/>
        </authorList>
    </citation>
    <scope>NUCLEOTIDE SEQUENCE [LARGE SCALE GENOMIC DNA]</scope>
    <source>
        <strain evidence="2 3">NPDC050403</strain>
    </source>
</reference>
<dbReference type="Pfam" id="PF19054">
    <property type="entry name" value="DUF5753"/>
    <property type="match status" value="1"/>
</dbReference>
<comment type="caution">
    <text evidence="2">The sequence shown here is derived from an EMBL/GenBank/DDBJ whole genome shotgun (WGS) entry which is preliminary data.</text>
</comment>
<protein>
    <submittedName>
        <fullName evidence="2">Helix-turn-helix transcriptional regulator</fullName>
    </submittedName>
</protein>
<dbReference type="CDD" id="cd00093">
    <property type="entry name" value="HTH_XRE"/>
    <property type="match status" value="1"/>
</dbReference>
<feature type="domain" description="HTH cro/C1-type" evidence="1">
    <location>
        <begin position="45"/>
        <end position="99"/>
    </location>
</feature>
<dbReference type="Gene3D" id="1.10.260.40">
    <property type="entry name" value="lambda repressor-like DNA-binding domains"/>
    <property type="match status" value="1"/>
</dbReference>
<dbReference type="PROSITE" id="PS50943">
    <property type="entry name" value="HTH_CROC1"/>
    <property type="match status" value="1"/>
</dbReference>
<dbReference type="EMBL" id="JBFAKC010000025">
    <property type="protein sequence ID" value="MEV0712719.1"/>
    <property type="molecule type" value="Genomic_DNA"/>
</dbReference>
<dbReference type="InterPro" id="IPR010982">
    <property type="entry name" value="Lambda_DNA-bd_dom_sf"/>
</dbReference>
<dbReference type="InterPro" id="IPR001387">
    <property type="entry name" value="Cro/C1-type_HTH"/>
</dbReference>
<dbReference type="InterPro" id="IPR043917">
    <property type="entry name" value="DUF5753"/>
</dbReference>
<dbReference type="Proteomes" id="UP001551695">
    <property type="component" value="Unassembled WGS sequence"/>
</dbReference>
<dbReference type="SUPFAM" id="SSF47413">
    <property type="entry name" value="lambda repressor-like DNA-binding domains"/>
    <property type="match status" value="1"/>
</dbReference>
<evidence type="ECO:0000313" key="3">
    <source>
        <dbReference type="Proteomes" id="UP001551695"/>
    </source>
</evidence>
<evidence type="ECO:0000313" key="2">
    <source>
        <dbReference type="EMBL" id="MEV0712719.1"/>
    </source>
</evidence>
<evidence type="ECO:0000259" key="1">
    <source>
        <dbReference type="PROSITE" id="PS50943"/>
    </source>
</evidence>
<sequence>MSNDMDTADFYEVVCPQRFGSDGGESVRDERSDPSALRFLVGHDLRAAREQAQIKQADAAKHIGCTPAKLSYMESGKTQQAPDEVAALLRFYGVRVEDIDRTVTLAGRADHGTWWAPFGEVLPDWFKTFVGLEGLAARQFEYADKVLPGQMQTPDYATALLGDSLHIPKMDLAQSVRARMARQRLIDTDNPLQLGAVVEEAALDRPVGGPRVMREQLEHLLMLIERDNIEFQVIPTRVAVHDGLPGSFIILGFAEARGIAYVEYHTGALYLQDRPQVDLYSLAADQIRQKASSFAESRAAIERRISQFKDME</sequence>
<proteinExistence type="predicted"/>
<dbReference type="Pfam" id="PF13560">
    <property type="entry name" value="HTH_31"/>
    <property type="match status" value="1"/>
</dbReference>
<name>A0ABV3G4U6_9NOCA</name>
<gene>
    <name evidence="2" type="ORF">AB0I48_34720</name>
</gene>
<dbReference type="RefSeq" id="WP_357789922.1">
    <property type="nucleotide sequence ID" value="NZ_JBFAKC010000025.1"/>
</dbReference>
<accession>A0ABV3G4U6</accession>
<keyword evidence="3" id="KW-1185">Reference proteome</keyword>